<protein>
    <recommendedName>
        <fullName evidence="7 8">Ribonuclease P protein component</fullName>
        <shortName evidence="7">RNase P protein</shortName>
        <shortName evidence="7">RNaseP protein</shortName>
        <ecNumber evidence="7 8">3.1.26.5</ecNumber>
    </recommendedName>
    <alternativeName>
        <fullName evidence="7">Protein C5</fullName>
    </alternativeName>
</protein>
<dbReference type="PROSITE" id="PS00648">
    <property type="entry name" value="RIBONUCLEASE_P"/>
    <property type="match status" value="1"/>
</dbReference>
<dbReference type="RefSeq" id="WP_190433300.1">
    <property type="nucleotide sequence ID" value="NZ_JAMPKM010000010.1"/>
</dbReference>
<evidence type="ECO:0000313" key="9">
    <source>
        <dbReference type="EMBL" id="MEP0818771.1"/>
    </source>
</evidence>
<organism evidence="9 10">
    <name type="scientific">Trichocoleus desertorum GB2-A4</name>
    <dbReference type="NCBI Taxonomy" id="2933944"/>
    <lineage>
        <taxon>Bacteria</taxon>
        <taxon>Bacillati</taxon>
        <taxon>Cyanobacteriota</taxon>
        <taxon>Cyanophyceae</taxon>
        <taxon>Leptolyngbyales</taxon>
        <taxon>Trichocoleusaceae</taxon>
        <taxon>Trichocoleus</taxon>
    </lineage>
</organism>
<evidence type="ECO:0000256" key="2">
    <source>
        <dbReference type="ARBA" id="ARBA00022694"/>
    </source>
</evidence>
<dbReference type="Gene3D" id="3.30.230.10">
    <property type="match status" value="1"/>
</dbReference>
<evidence type="ECO:0000256" key="1">
    <source>
        <dbReference type="ARBA" id="ARBA00002663"/>
    </source>
</evidence>
<dbReference type="PANTHER" id="PTHR33992:SF1">
    <property type="entry name" value="RIBONUCLEASE P PROTEIN COMPONENT"/>
    <property type="match status" value="1"/>
</dbReference>
<keyword evidence="6 7" id="KW-0694">RNA-binding</keyword>
<dbReference type="NCBIfam" id="TIGR00188">
    <property type="entry name" value="rnpA"/>
    <property type="match status" value="1"/>
</dbReference>
<evidence type="ECO:0000256" key="4">
    <source>
        <dbReference type="ARBA" id="ARBA00022759"/>
    </source>
</evidence>
<comment type="subunit">
    <text evidence="7">Consists of a catalytic RNA component (M1 or rnpB) and a protein subunit.</text>
</comment>
<dbReference type="PANTHER" id="PTHR33992">
    <property type="entry name" value="RIBONUCLEASE P PROTEIN COMPONENT"/>
    <property type="match status" value="1"/>
</dbReference>
<dbReference type="InterPro" id="IPR020568">
    <property type="entry name" value="Ribosomal_Su5_D2-typ_SF"/>
</dbReference>
<comment type="caution">
    <text evidence="9">The sequence shown here is derived from an EMBL/GenBank/DDBJ whole genome shotgun (WGS) entry which is preliminary data.</text>
</comment>
<proteinExistence type="inferred from homology"/>
<keyword evidence="5 7" id="KW-0378">Hydrolase</keyword>
<accession>A0ABV0JAH4</accession>
<dbReference type="HAMAP" id="MF_00227">
    <property type="entry name" value="RNase_P"/>
    <property type="match status" value="1"/>
</dbReference>
<name>A0ABV0JAH4_9CYAN</name>
<keyword evidence="2 7" id="KW-0819">tRNA processing</keyword>
<evidence type="ECO:0000256" key="5">
    <source>
        <dbReference type="ARBA" id="ARBA00022801"/>
    </source>
</evidence>
<comment type="function">
    <text evidence="1 7">RNaseP catalyzes the removal of the 5'-leader sequence from pre-tRNA to produce the mature 5'-terminus. It can also cleave other RNA substrates such as 4.5S RNA. The protein component plays an auxiliary but essential role in vivo by binding to the 5'-leader sequence and broadening the substrate specificity of the ribozyme.</text>
</comment>
<evidence type="ECO:0000256" key="8">
    <source>
        <dbReference type="NCBIfam" id="TIGR00188"/>
    </source>
</evidence>
<dbReference type="GO" id="GO:0004526">
    <property type="term" value="F:ribonuclease P activity"/>
    <property type="evidence" value="ECO:0007669"/>
    <property type="project" value="UniProtKB-EC"/>
</dbReference>
<evidence type="ECO:0000256" key="3">
    <source>
        <dbReference type="ARBA" id="ARBA00022722"/>
    </source>
</evidence>
<dbReference type="Pfam" id="PF00825">
    <property type="entry name" value="Ribonuclease_P"/>
    <property type="match status" value="1"/>
</dbReference>
<dbReference type="EMBL" id="JAMPKM010000010">
    <property type="protein sequence ID" value="MEP0818771.1"/>
    <property type="molecule type" value="Genomic_DNA"/>
</dbReference>
<dbReference type="InterPro" id="IPR020539">
    <property type="entry name" value="RNase_P_CS"/>
</dbReference>
<dbReference type="EC" id="3.1.26.5" evidence="7 8"/>
<evidence type="ECO:0000256" key="7">
    <source>
        <dbReference type="HAMAP-Rule" id="MF_00227"/>
    </source>
</evidence>
<dbReference type="InterPro" id="IPR000100">
    <property type="entry name" value="RNase_P"/>
</dbReference>
<dbReference type="InterPro" id="IPR014721">
    <property type="entry name" value="Ribsml_uS5_D2-typ_fold_subgr"/>
</dbReference>
<keyword evidence="4 7" id="KW-0255">Endonuclease</keyword>
<keyword evidence="10" id="KW-1185">Reference proteome</keyword>
<reference evidence="9 10" key="1">
    <citation type="submission" date="2022-04" db="EMBL/GenBank/DDBJ databases">
        <title>Positive selection, recombination, and allopatry shape intraspecific diversity of widespread and dominant cyanobacteria.</title>
        <authorList>
            <person name="Wei J."/>
            <person name="Shu W."/>
            <person name="Hu C."/>
        </authorList>
    </citation>
    <scope>NUCLEOTIDE SEQUENCE [LARGE SCALE GENOMIC DNA]</scope>
    <source>
        <strain evidence="9 10">GB2-A4</strain>
    </source>
</reference>
<keyword evidence="3 7" id="KW-0540">Nuclease</keyword>
<evidence type="ECO:0000256" key="6">
    <source>
        <dbReference type="ARBA" id="ARBA00022884"/>
    </source>
</evidence>
<dbReference type="SUPFAM" id="SSF54211">
    <property type="entry name" value="Ribosomal protein S5 domain 2-like"/>
    <property type="match status" value="1"/>
</dbReference>
<evidence type="ECO:0000313" key="10">
    <source>
        <dbReference type="Proteomes" id="UP001464891"/>
    </source>
</evidence>
<sequence>MSLPQSNRLKRRQDFSAVYQGGIRRSTANITLRALNKQGHLNHSSHSPALPTQIGISVSQKVSKRAVVRNRLKRQIRAALRQFLPQLPLGWQLVVVVRPPAVQCDYHQVLRELEQLLVDAEVLR</sequence>
<comment type="catalytic activity">
    <reaction evidence="7">
        <text>Endonucleolytic cleavage of RNA, removing 5'-extranucleotides from tRNA precursor.</text>
        <dbReference type="EC" id="3.1.26.5"/>
    </reaction>
</comment>
<comment type="similarity">
    <text evidence="7">Belongs to the RnpA family.</text>
</comment>
<gene>
    <name evidence="7 9" type="primary">rnpA</name>
    <name evidence="9" type="ORF">NC998_16855</name>
</gene>
<dbReference type="Proteomes" id="UP001464891">
    <property type="component" value="Unassembled WGS sequence"/>
</dbReference>